<feature type="domain" description="Mur ligase C-terminal" evidence="3">
    <location>
        <begin position="248"/>
        <end position="372"/>
    </location>
</feature>
<evidence type="ECO:0000256" key="1">
    <source>
        <dbReference type="ARBA" id="ARBA00005898"/>
    </source>
</evidence>
<dbReference type="PANTHER" id="PTHR23135">
    <property type="entry name" value="MUR LIGASE FAMILY MEMBER"/>
    <property type="match status" value="1"/>
</dbReference>
<evidence type="ECO:0000259" key="3">
    <source>
        <dbReference type="Pfam" id="PF02875"/>
    </source>
</evidence>
<dbReference type="EMBL" id="LCOK01000046">
    <property type="protein sequence ID" value="KKU75613.1"/>
    <property type="molecule type" value="Genomic_DNA"/>
</dbReference>
<dbReference type="Proteomes" id="UP000034682">
    <property type="component" value="Unassembled WGS sequence"/>
</dbReference>
<proteinExistence type="inferred from homology"/>
<dbReference type="InterPro" id="IPR036615">
    <property type="entry name" value="Mur_ligase_C_dom_sf"/>
</dbReference>
<dbReference type="SUPFAM" id="SSF53244">
    <property type="entry name" value="MurD-like peptide ligases, peptide-binding domain"/>
    <property type="match status" value="1"/>
</dbReference>
<dbReference type="GO" id="GO:0005524">
    <property type="term" value="F:ATP binding"/>
    <property type="evidence" value="ECO:0007669"/>
    <property type="project" value="InterPro"/>
</dbReference>
<accession>A0A0G1VBV9</accession>
<dbReference type="InterPro" id="IPR036565">
    <property type="entry name" value="Mur-like_cat_sf"/>
</dbReference>
<comment type="caution">
    <text evidence="5">The sequence shown here is derived from an EMBL/GenBank/DDBJ whole genome shotgun (WGS) entry which is preliminary data.</text>
</comment>
<dbReference type="GO" id="GO:0051301">
    <property type="term" value="P:cell division"/>
    <property type="evidence" value="ECO:0007669"/>
    <property type="project" value="UniProtKB-KW"/>
</dbReference>
<dbReference type="Pfam" id="PF02875">
    <property type="entry name" value="Mur_ligase_C"/>
    <property type="match status" value="1"/>
</dbReference>
<keyword evidence="2" id="KW-0961">Cell wall biogenesis/degradation</keyword>
<organism evidence="5 6">
    <name type="scientific">Candidatus Giovannonibacteria bacterium GW2011_GWB1_47_6b</name>
    <dbReference type="NCBI Taxonomy" id="1618655"/>
    <lineage>
        <taxon>Bacteria</taxon>
        <taxon>Candidatus Giovannoniibacteriota</taxon>
    </lineage>
</organism>
<evidence type="ECO:0000256" key="2">
    <source>
        <dbReference type="RuleBase" id="RU004135"/>
    </source>
</evidence>
<dbReference type="UniPathway" id="UPA00219"/>
<comment type="similarity">
    <text evidence="1">Belongs to the MurCDEF family. MurE subfamily.</text>
</comment>
<keyword evidence="2" id="KW-0131">Cell cycle</keyword>
<keyword evidence="2" id="KW-0573">Peptidoglycan synthesis</keyword>
<dbReference type="PANTHER" id="PTHR23135:SF4">
    <property type="entry name" value="UDP-N-ACETYLMURAMOYL-L-ALANYL-D-GLUTAMATE--2,6-DIAMINOPIMELATE LIGASE MURE HOMOLOG, CHLOROPLASTIC"/>
    <property type="match status" value="1"/>
</dbReference>
<dbReference type="Pfam" id="PF08245">
    <property type="entry name" value="Mur_ligase_M"/>
    <property type="match status" value="1"/>
</dbReference>
<evidence type="ECO:0000313" key="5">
    <source>
        <dbReference type="EMBL" id="KKU75613.1"/>
    </source>
</evidence>
<dbReference type="SUPFAM" id="SSF53623">
    <property type="entry name" value="MurD-like peptide ligases, catalytic domain"/>
    <property type="match status" value="1"/>
</dbReference>
<protein>
    <submittedName>
        <fullName evidence="5">UDP-N-acetylmuramyl-tripeptide synthetase</fullName>
    </submittedName>
</protein>
<keyword evidence="2" id="KW-0133">Cell shape</keyword>
<comment type="subcellular location">
    <subcellularLocation>
        <location evidence="2">Cytoplasm</location>
    </subcellularLocation>
</comment>
<dbReference type="GO" id="GO:0005737">
    <property type="term" value="C:cytoplasm"/>
    <property type="evidence" value="ECO:0007669"/>
    <property type="project" value="UniProtKB-SubCell"/>
</dbReference>
<evidence type="ECO:0000313" key="6">
    <source>
        <dbReference type="Proteomes" id="UP000034682"/>
    </source>
</evidence>
<reference evidence="5 6" key="1">
    <citation type="journal article" date="2015" name="Nature">
        <title>rRNA introns, odd ribosomes, and small enigmatic genomes across a large radiation of phyla.</title>
        <authorList>
            <person name="Brown C.T."/>
            <person name="Hug L.A."/>
            <person name="Thomas B.C."/>
            <person name="Sharon I."/>
            <person name="Castelle C.J."/>
            <person name="Singh A."/>
            <person name="Wilkins M.J."/>
            <person name="Williams K.H."/>
            <person name="Banfield J.F."/>
        </authorList>
    </citation>
    <scope>NUCLEOTIDE SEQUENCE [LARGE SCALE GENOMIC DNA]</scope>
</reference>
<name>A0A0G1VBV9_9BACT</name>
<dbReference type="PATRIC" id="fig|1618655.3.peg.713"/>
<dbReference type="InterPro" id="IPR005761">
    <property type="entry name" value="UDP-N-AcMur-Glu-dNH2Pim_ligase"/>
</dbReference>
<sequence length="397" mass="44573">MFNFAKKIYHFCLAWLGNIVYGFPSQKLFVLGVTGTKGKSTTLELINAILETAGKKTALLSSVRFKIDKSVEKNATSMTMPGRFFIQRFLRKAVNAGCEYALIEVTSQGILQHRHKFINFNAVMYTNLRPEHIEAHGSFEKYRQAKVSLFDRVARSSSKPSKLFFVNEGDPYNQYFVSAANGSGEVRYFSRENFIEKELNGGREKIGDWLSSDFNLENAAAAAAFAESQGIDWPLIKKTLRSFGGVPGRMEVIQEQPFKVVIDYAHTPDSLEKVYRALSNNSKLICVLGAAGGGRDKWKRPRMGKIASKYCREVILTNEDPYDEQPEEILEQIAVGCDGNAKIQKILDRREAIKTALEVAKKGYTVAITGKGSEAWMHIANGKKIPWNERKTVEEAL</sequence>
<keyword evidence="2" id="KW-0132">Cell division</keyword>
<dbReference type="InterPro" id="IPR004101">
    <property type="entry name" value="Mur_ligase_C"/>
</dbReference>
<dbReference type="GO" id="GO:0016881">
    <property type="term" value="F:acid-amino acid ligase activity"/>
    <property type="evidence" value="ECO:0007669"/>
    <property type="project" value="InterPro"/>
</dbReference>
<gene>
    <name evidence="5" type="ORF">UY02_C0046G0002</name>
</gene>
<dbReference type="AlphaFoldDB" id="A0A0G1VBV9"/>
<dbReference type="Gene3D" id="3.90.190.20">
    <property type="entry name" value="Mur ligase, C-terminal domain"/>
    <property type="match status" value="1"/>
</dbReference>
<comment type="pathway">
    <text evidence="2">Cell wall biogenesis; peptidoglycan biosynthesis.</text>
</comment>
<dbReference type="GO" id="GO:0009252">
    <property type="term" value="P:peptidoglycan biosynthetic process"/>
    <property type="evidence" value="ECO:0007669"/>
    <property type="project" value="UniProtKB-UniPathway"/>
</dbReference>
<dbReference type="InterPro" id="IPR013221">
    <property type="entry name" value="Mur_ligase_cen"/>
</dbReference>
<dbReference type="Gene3D" id="3.40.1190.10">
    <property type="entry name" value="Mur-like, catalytic domain"/>
    <property type="match status" value="1"/>
</dbReference>
<dbReference type="GO" id="GO:0071555">
    <property type="term" value="P:cell wall organization"/>
    <property type="evidence" value="ECO:0007669"/>
    <property type="project" value="UniProtKB-KW"/>
</dbReference>
<evidence type="ECO:0000259" key="4">
    <source>
        <dbReference type="Pfam" id="PF08245"/>
    </source>
</evidence>
<dbReference type="GO" id="GO:0008360">
    <property type="term" value="P:regulation of cell shape"/>
    <property type="evidence" value="ECO:0007669"/>
    <property type="project" value="UniProtKB-KW"/>
</dbReference>
<dbReference type="NCBIfam" id="TIGR01085">
    <property type="entry name" value="murE"/>
    <property type="match status" value="1"/>
</dbReference>
<feature type="domain" description="Mur ligase central" evidence="4">
    <location>
        <begin position="33"/>
        <end position="195"/>
    </location>
</feature>